<dbReference type="InterPro" id="IPR029063">
    <property type="entry name" value="SAM-dependent_MTases_sf"/>
</dbReference>
<dbReference type="SUPFAM" id="SSF53335">
    <property type="entry name" value="S-adenosyl-L-methionine-dependent methyltransferases"/>
    <property type="match status" value="1"/>
</dbReference>
<dbReference type="AlphaFoldDB" id="A0A1I6LYI2"/>
<dbReference type="EMBL" id="FOZK01000003">
    <property type="protein sequence ID" value="SFS08506.1"/>
    <property type="molecule type" value="Genomic_DNA"/>
</dbReference>
<dbReference type="Proteomes" id="UP000199062">
    <property type="component" value="Unassembled WGS sequence"/>
</dbReference>
<evidence type="ECO:0000313" key="1">
    <source>
        <dbReference type="EMBL" id="SFS08506.1"/>
    </source>
</evidence>
<dbReference type="OrthoDB" id="56895at2157"/>
<dbReference type="Gene3D" id="3.40.50.150">
    <property type="entry name" value="Vaccinia Virus protein VP39"/>
    <property type="match status" value="1"/>
</dbReference>
<organism evidence="1 2">
    <name type="scientific">Halomicrobium zhouii</name>
    <dbReference type="NCBI Taxonomy" id="767519"/>
    <lineage>
        <taxon>Archaea</taxon>
        <taxon>Methanobacteriati</taxon>
        <taxon>Methanobacteriota</taxon>
        <taxon>Stenosarchaea group</taxon>
        <taxon>Halobacteria</taxon>
        <taxon>Halobacteriales</taxon>
        <taxon>Haloarculaceae</taxon>
        <taxon>Halomicrobium</taxon>
    </lineage>
</organism>
<protein>
    <recommendedName>
        <fullName evidence="3">Methyltransferase domain-containing protein</fullName>
    </recommendedName>
</protein>
<name>A0A1I6LYI2_9EURY</name>
<proteinExistence type="predicted"/>
<gene>
    <name evidence="1" type="ORF">SAMN05216559_3444</name>
</gene>
<keyword evidence="2" id="KW-1185">Reference proteome</keyword>
<dbReference type="STRING" id="767519.SAMN05216559_3444"/>
<reference evidence="1 2" key="1">
    <citation type="submission" date="2016-10" db="EMBL/GenBank/DDBJ databases">
        <authorList>
            <person name="de Groot N.N."/>
        </authorList>
    </citation>
    <scope>NUCLEOTIDE SEQUENCE [LARGE SCALE GENOMIC DNA]</scope>
    <source>
        <strain evidence="1 2">CGMCC 1.10457</strain>
    </source>
</reference>
<sequence length="237" mass="26760">MPDAFGRAIRDWDRDEQNEPLLQRDGEQVLEHPIEAFYFGEFDAESDYGSWLELWLDGPLLDLGAGAGRDALHFQDRFETVAIEVSDHLVETMASRGVEDARRGNMFELREQFEAGRFQSALALGTQLCLAGSMQGLRTFLADLAHVTTPDATAVVHSYDPGADGIEDLLGFRDDPTPGLAHRVQWFEYEDEVDEALYFRLFSPAKLREAADATGWKVCEVRRPFDPVSYRAALEKR</sequence>
<evidence type="ECO:0008006" key="3">
    <source>
        <dbReference type="Google" id="ProtNLM"/>
    </source>
</evidence>
<accession>A0A1I6LYI2</accession>
<dbReference type="RefSeq" id="WP_089817965.1">
    <property type="nucleotide sequence ID" value="NZ_FOZK01000003.1"/>
</dbReference>
<evidence type="ECO:0000313" key="2">
    <source>
        <dbReference type="Proteomes" id="UP000199062"/>
    </source>
</evidence>